<reference evidence="5 6" key="1">
    <citation type="submission" date="2024-09" db="EMBL/GenBank/DDBJ databases">
        <authorList>
            <person name="Sun Q."/>
            <person name="Mori K."/>
        </authorList>
    </citation>
    <scope>NUCLEOTIDE SEQUENCE [LARGE SCALE GENOMIC DNA]</scope>
    <source>
        <strain evidence="5 6">TBRC 5777</strain>
    </source>
</reference>
<keyword evidence="2" id="KW-0560">Oxidoreductase</keyword>
<gene>
    <name evidence="5" type="ORF">ACFFGY_08415</name>
</gene>
<dbReference type="Pfam" id="PF02826">
    <property type="entry name" value="2-Hacid_dh_C"/>
    <property type="match status" value="1"/>
</dbReference>
<comment type="caution">
    <text evidence="5">The sequence shown here is derived from an EMBL/GenBank/DDBJ whole genome shotgun (WGS) entry which is preliminary data.</text>
</comment>
<dbReference type="CDD" id="cd12175">
    <property type="entry name" value="2-Hacid_dh_11"/>
    <property type="match status" value="1"/>
</dbReference>
<keyword evidence="3" id="KW-0520">NAD</keyword>
<dbReference type="InterPro" id="IPR050857">
    <property type="entry name" value="D-2-hydroxyacid_DH"/>
</dbReference>
<evidence type="ECO:0000256" key="3">
    <source>
        <dbReference type="ARBA" id="ARBA00023027"/>
    </source>
</evidence>
<keyword evidence="6" id="KW-1185">Reference proteome</keyword>
<dbReference type="Proteomes" id="UP001589865">
    <property type="component" value="Unassembled WGS sequence"/>
</dbReference>
<dbReference type="EMBL" id="JBHLUN010000005">
    <property type="protein sequence ID" value="MFC0408266.1"/>
    <property type="molecule type" value="Genomic_DNA"/>
</dbReference>
<dbReference type="SUPFAM" id="SSF51735">
    <property type="entry name" value="NAD(P)-binding Rossmann-fold domains"/>
    <property type="match status" value="1"/>
</dbReference>
<dbReference type="PANTHER" id="PTHR42789:SF1">
    <property type="entry name" value="D-ISOMER SPECIFIC 2-HYDROXYACID DEHYDROGENASE FAMILY PROTEIN (AFU_ORTHOLOGUE AFUA_6G10090)"/>
    <property type="match status" value="1"/>
</dbReference>
<dbReference type="PROSITE" id="PS00671">
    <property type="entry name" value="D_2_HYDROXYACID_DH_3"/>
    <property type="match status" value="1"/>
</dbReference>
<organism evidence="5 6">
    <name type="scientific">Roseomonas elaeocarpi</name>
    <dbReference type="NCBI Taxonomy" id="907779"/>
    <lineage>
        <taxon>Bacteria</taxon>
        <taxon>Pseudomonadati</taxon>
        <taxon>Pseudomonadota</taxon>
        <taxon>Alphaproteobacteria</taxon>
        <taxon>Acetobacterales</taxon>
        <taxon>Roseomonadaceae</taxon>
        <taxon>Roseomonas</taxon>
    </lineage>
</organism>
<dbReference type="PANTHER" id="PTHR42789">
    <property type="entry name" value="D-ISOMER SPECIFIC 2-HYDROXYACID DEHYDROGENASE FAMILY PROTEIN (AFU_ORTHOLOGUE AFUA_6G10090)"/>
    <property type="match status" value="1"/>
</dbReference>
<dbReference type="InterPro" id="IPR006140">
    <property type="entry name" value="D-isomer_DH_NAD-bd"/>
</dbReference>
<dbReference type="RefSeq" id="WP_377044010.1">
    <property type="nucleotide sequence ID" value="NZ_JBHLUN010000005.1"/>
</dbReference>
<comment type="similarity">
    <text evidence="1">Belongs to the D-isomer specific 2-hydroxyacid dehydrogenase family.</text>
</comment>
<dbReference type="SUPFAM" id="SSF52283">
    <property type="entry name" value="Formate/glycerate dehydrogenase catalytic domain-like"/>
    <property type="match status" value="1"/>
</dbReference>
<evidence type="ECO:0000313" key="5">
    <source>
        <dbReference type="EMBL" id="MFC0408266.1"/>
    </source>
</evidence>
<name>A0ABV6JRA5_9PROT</name>
<sequence length="321" mass="34068">MSYKILFIDPLAPSRMESLRALAFEGFTLDTTTGRDEATQLAAVRDADFLISGDLPITRAMLEAGTRLKGVHKWGVGIDNFDLDAARDHGVRVMRTTGSNAIPVAETALALIMATSRGILAGHQGMQRGEWLKGAVGVNCFMLTGKTVGLVGLGAIAKSLARILTGFGCRILYTKPTPIPVEEARALGVEHVDLDTLLRESDIVSLHCALTPQTRGLIATPQLRAMKKTAILINVARGGVVVEADLVAALRDGTIRAAGVDVFETEPTDPANPLLHLPNCVCTPHIGAAAADNFAKTVTRMFTNIACVARGEEVAPLDLVV</sequence>
<dbReference type="InterPro" id="IPR029753">
    <property type="entry name" value="D-isomer_DH_CS"/>
</dbReference>
<evidence type="ECO:0000256" key="1">
    <source>
        <dbReference type="ARBA" id="ARBA00005854"/>
    </source>
</evidence>
<dbReference type="Gene3D" id="3.40.50.720">
    <property type="entry name" value="NAD(P)-binding Rossmann-like Domain"/>
    <property type="match status" value="2"/>
</dbReference>
<evidence type="ECO:0000313" key="6">
    <source>
        <dbReference type="Proteomes" id="UP001589865"/>
    </source>
</evidence>
<proteinExistence type="inferred from homology"/>
<evidence type="ECO:0000259" key="4">
    <source>
        <dbReference type="Pfam" id="PF02826"/>
    </source>
</evidence>
<evidence type="ECO:0000256" key="2">
    <source>
        <dbReference type="ARBA" id="ARBA00023002"/>
    </source>
</evidence>
<dbReference type="InterPro" id="IPR036291">
    <property type="entry name" value="NAD(P)-bd_dom_sf"/>
</dbReference>
<accession>A0ABV6JRA5</accession>
<feature type="domain" description="D-isomer specific 2-hydroxyacid dehydrogenase NAD-binding" evidence="4">
    <location>
        <begin position="109"/>
        <end position="287"/>
    </location>
</feature>
<protein>
    <submittedName>
        <fullName evidence="5">NAD(P)-dependent oxidoreductase</fullName>
    </submittedName>
</protein>